<name>A0A1M4ZH45_9FLAO</name>
<evidence type="ECO:0000313" key="2">
    <source>
        <dbReference type="Proteomes" id="UP000184108"/>
    </source>
</evidence>
<gene>
    <name evidence="1" type="ORF">SAMN02787073_1596</name>
</gene>
<dbReference type="RefSeq" id="WP_073172466.1">
    <property type="nucleotide sequence ID" value="NZ_FQVE01000002.1"/>
</dbReference>
<evidence type="ECO:0000313" key="1">
    <source>
        <dbReference type="EMBL" id="SHF17363.1"/>
    </source>
</evidence>
<dbReference type="EMBL" id="FQVE01000002">
    <property type="protein sequence ID" value="SHF17363.1"/>
    <property type="molecule type" value="Genomic_DNA"/>
</dbReference>
<proteinExistence type="predicted"/>
<sequence>MSKTKYIKVPVIDRMPEEANCYLTGIGPHKYSQTMNIFINERGNIVKPNYWFEEVPDREQEMKEMLEKARDKFLDLKYDKDMPELEEIQCEIEELLNSIK</sequence>
<accession>A0A1M4ZH45</accession>
<protein>
    <submittedName>
        <fullName evidence="1">Uncharacterized protein</fullName>
    </submittedName>
</protein>
<dbReference type="Proteomes" id="UP000184108">
    <property type="component" value="Unassembled WGS sequence"/>
</dbReference>
<reference evidence="2" key="1">
    <citation type="submission" date="2016-11" db="EMBL/GenBank/DDBJ databases">
        <authorList>
            <person name="Varghese N."/>
            <person name="Submissions S."/>
        </authorList>
    </citation>
    <scope>NUCLEOTIDE SEQUENCE [LARGE SCALE GENOMIC DNA]</scope>
    <source>
        <strain evidence="2">YR203</strain>
    </source>
</reference>
<organism evidence="1 2">
    <name type="scientific">Chryseobacterium vrystaatense</name>
    <dbReference type="NCBI Taxonomy" id="307480"/>
    <lineage>
        <taxon>Bacteria</taxon>
        <taxon>Pseudomonadati</taxon>
        <taxon>Bacteroidota</taxon>
        <taxon>Flavobacteriia</taxon>
        <taxon>Flavobacteriales</taxon>
        <taxon>Weeksellaceae</taxon>
        <taxon>Chryseobacterium group</taxon>
        <taxon>Chryseobacterium</taxon>
    </lineage>
</organism>
<dbReference type="AlphaFoldDB" id="A0A1M4ZH45"/>